<evidence type="ECO:0000259" key="10">
    <source>
        <dbReference type="Pfam" id="PF20981"/>
    </source>
</evidence>
<evidence type="ECO:0000256" key="4">
    <source>
        <dbReference type="ARBA" id="ARBA00022664"/>
    </source>
</evidence>
<dbReference type="GO" id="GO:0005681">
    <property type="term" value="C:spliceosomal complex"/>
    <property type="evidence" value="ECO:0007669"/>
    <property type="project" value="UniProtKB-KW"/>
</dbReference>
<dbReference type="InterPro" id="IPR007946">
    <property type="entry name" value="AAR2"/>
</dbReference>
<evidence type="ECO:0000313" key="12">
    <source>
        <dbReference type="Proteomes" id="UP001168972"/>
    </source>
</evidence>
<dbReference type="PANTHER" id="PTHR12689">
    <property type="entry name" value="A1 CISTRON SPLICING FACTOR AAR2-RELATED"/>
    <property type="match status" value="1"/>
</dbReference>
<keyword evidence="12" id="KW-1185">Reference proteome</keyword>
<proteinExistence type="inferred from homology"/>
<comment type="subunit">
    <text evidence="8">Interacts with PRPF8 (via RNase H homology domain). Component of a U5 snRNP complex that contains PRPF8.</text>
</comment>
<organism evidence="11 12">
    <name type="scientific">Microctonus hyperodae</name>
    <name type="common">Parasitoid wasp</name>
    <dbReference type="NCBI Taxonomy" id="165561"/>
    <lineage>
        <taxon>Eukaryota</taxon>
        <taxon>Metazoa</taxon>
        <taxon>Ecdysozoa</taxon>
        <taxon>Arthropoda</taxon>
        <taxon>Hexapoda</taxon>
        <taxon>Insecta</taxon>
        <taxon>Pterygota</taxon>
        <taxon>Neoptera</taxon>
        <taxon>Endopterygota</taxon>
        <taxon>Hymenoptera</taxon>
        <taxon>Apocrita</taxon>
        <taxon>Ichneumonoidea</taxon>
        <taxon>Braconidae</taxon>
        <taxon>Euphorinae</taxon>
        <taxon>Microctonus</taxon>
    </lineage>
</organism>
<reference evidence="11" key="1">
    <citation type="journal article" date="2023" name="bioRxiv">
        <title>Scaffold-level genome assemblies of two parasitoid biocontrol wasps reveal the parthenogenesis mechanism and an associated novel virus.</title>
        <authorList>
            <person name="Inwood S."/>
            <person name="Skelly J."/>
            <person name="Guhlin J."/>
            <person name="Harrop T."/>
            <person name="Goldson S."/>
            <person name="Dearden P."/>
        </authorList>
    </citation>
    <scope>NUCLEOTIDE SEQUENCE</scope>
    <source>
        <strain evidence="11">Lincoln</strain>
        <tissue evidence="11">Whole body</tissue>
    </source>
</reference>
<keyword evidence="4" id="KW-0507">mRNA processing</keyword>
<keyword evidence="5" id="KW-0747">Spliceosome</keyword>
<sequence length="381" mass="43973">MASNEQLQINPDIAKFLLERGGTLVVTDVPPGTDFGIDFKSWTTGDNFKGIKMLPPGLHFIHYSAVSSEYNEMSPRVGFFHIFHEREFLVKKWDNKEEGISAEDIDEEVVNRFKCNLKNLDKSLGPYPYDTWKEWQKLTSKIDDELIKRCQPLCGYVRAALELENFDDNSRPRGSDTNKKRKRGSGLSIEAQEELLLPTLKPKHGTELRLTELPDKTYPDNATPTEITQHSLDTSYALNIVIEKLKQPMEIIGELQLSFICFLVGQSLDAFDHWKKLIALICGADKLIPNRRAIYIEFLRIIEIQLSHVPEDMLCDIVANNNFVYHHLRKLFANIEMNMEIDGKLKSEAKRFRERITETLMWDFTHLEEEEDDEAPVIVSL</sequence>
<evidence type="ECO:0000256" key="7">
    <source>
        <dbReference type="ARBA" id="ARBA00030625"/>
    </source>
</evidence>
<evidence type="ECO:0000256" key="8">
    <source>
        <dbReference type="ARBA" id="ARBA00047009"/>
    </source>
</evidence>
<evidence type="ECO:0000256" key="5">
    <source>
        <dbReference type="ARBA" id="ARBA00022728"/>
    </source>
</evidence>
<evidence type="ECO:0000256" key="3">
    <source>
        <dbReference type="ARBA" id="ARBA00016372"/>
    </source>
</evidence>
<comment type="similarity">
    <text evidence="2">Belongs to the AAR2 family.</text>
</comment>
<dbReference type="Gene3D" id="1.25.40.550">
    <property type="entry name" value="Aar2, C-terminal domain-like"/>
    <property type="match status" value="1"/>
</dbReference>
<evidence type="ECO:0000256" key="2">
    <source>
        <dbReference type="ARBA" id="ARBA00006281"/>
    </source>
</evidence>
<dbReference type="Gene3D" id="2.60.34.20">
    <property type="match status" value="1"/>
</dbReference>
<feature type="domain" description="AAR2 N-terminal" evidence="10">
    <location>
        <begin position="21"/>
        <end position="152"/>
    </location>
</feature>
<reference evidence="11" key="2">
    <citation type="submission" date="2023-03" db="EMBL/GenBank/DDBJ databases">
        <authorList>
            <person name="Inwood S.N."/>
            <person name="Skelly J.G."/>
            <person name="Guhlin J."/>
            <person name="Harrop T.W.R."/>
            <person name="Goldson S.G."/>
            <person name="Dearden P.K."/>
        </authorList>
    </citation>
    <scope>NUCLEOTIDE SEQUENCE</scope>
    <source>
        <strain evidence="11">Lincoln</strain>
        <tissue evidence="11">Whole body</tissue>
    </source>
</reference>
<dbReference type="GO" id="GO:0000244">
    <property type="term" value="P:spliceosomal tri-snRNP complex assembly"/>
    <property type="evidence" value="ECO:0007669"/>
    <property type="project" value="TreeGrafter"/>
</dbReference>
<accession>A0AA39L294</accession>
<dbReference type="EMBL" id="JAQQBR010000001">
    <property type="protein sequence ID" value="KAK0182394.1"/>
    <property type="molecule type" value="Genomic_DNA"/>
</dbReference>
<evidence type="ECO:0000256" key="6">
    <source>
        <dbReference type="ARBA" id="ARBA00023187"/>
    </source>
</evidence>
<dbReference type="InterPro" id="IPR033647">
    <property type="entry name" value="Aar2_N"/>
</dbReference>
<dbReference type="PANTHER" id="PTHR12689:SF4">
    <property type="entry name" value="PROTEIN AAR2 HOMOLOG"/>
    <property type="match status" value="1"/>
</dbReference>
<dbReference type="AlphaFoldDB" id="A0AA39L294"/>
<dbReference type="Pfam" id="PF20981">
    <property type="entry name" value="AAR2_1st"/>
    <property type="match status" value="1"/>
</dbReference>
<dbReference type="FunFam" id="1.25.40.550:FF:000001">
    <property type="entry name" value="AAR2 splicing factor homolog"/>
    <property type="match status" value="1"/>
</dbReference>
<dbReference type="Proteomes" id="UP001168972">
    <property type="component" value="Unassembled WGS sequence"/>
</dbReference>
<feature type="domain" description="AAR2 C-terminal" evidence="9">
    <location>
        <begin position="211"/>
        <end position="364"/>
    </location>
</feature>
<dbReference type="CDD" id="cd13777">
    <property type="entry name" value="Aar2_N"/>
    <property type="match status" value="1"/>
</dbReference>
<dbReference type="Pfam" id="PF05282">
    <property type="entry name" value="AAR2"/>
    <property type="match status" value="1"/>
</dbReference>
<name>A0AA39L294_MICHY</name>
<evidence type="ECO:0000256" key="1">
    <source>
        <dbReference type="ARBA" id="ARBA00003708"/>
    </source>
</evidence>
<dbReference type="InterPro" id="IPR033648">
    <property type="entry name" value="AAR2_C"/>
</dbReference>
<protein>
    <recommendedName>
        <fullName evidence="3">Protein AAR2 homolog</fullName>
    </recommendedName>
    <alternativeName>
        <fullName evidence="7">AAR2 splicing factor homolog</fullName>
    </alternativeName>
</protein>
<dbReference type="InterPro" id="IPR038516">
    <property type="entry name" value="AAR2_N_sf"/>
</dbReference>
<evidence type="ECO:0000259" key="9">
    <source>
        <dbReference type="Pfam" id="PF05282"/>
    </source>
</evidence>
<evidence type="ECO:0000313" key="11">
    <source>
        <dbReference type="EMBL" id="KAK0182394.1"/>
    </source>
</evidence>
<dbReference type="FunFam" id="2.60.34.20:FF:000001">
    <property type="entry name" value="protein AAR2 homolog"/>
    <property type="match status" value="1"/>
</dbReference>
<comment type="caution">
    <text evidence="11">The sequence shown here is derived from an EMBL/GenBank/DDBJ whole genome shotgun (WGS) entry which is preliminary data.</text>
</comment>
<comment type="function">
    <text evidence="1">Component of the U5 snRNP complex that is required for spliceosome assembly and for pre-mRNA splicing.</text>
</comment>
<gene>
    <name evidence="11" type="ORF">PV327_000538</name>
</gene>
<dbReference type="InterPro" id="IPR038514">
    <property type="entry name" value="AAR2_C_sf"/>
</dbReference>
<keyword evidence="6" id="KW-0508">mRNA splicing</keyword>
<dbReference type="CDD" id="cd13778">
    <property type="entry name" value="Aar2_C"/>
    <property type="match status" value="1"/>
</dbReference>